<feature type="domain" description="DUF3131" evidence="1">
    <location>
        <begin position="87"/>
        <end position="449"/>
    </location>
</feature>
<keyword evidence="3" id="KW-1185">Reference proteome</keyword>
<evidence type="ECO:0000313" key="2">
    <source>
        <dbReference type="EMBL" id="TCS63189.1"/>
    </source>
</evidence>
<sequence length="457" mass="49977">MSFRDNLINARSHIVFLVALGCGLGLVLQLEKNMPADPPMPERTSAQPVPAEFSAPGLSPAPIAAFEAIEPLPLAITGSSRPEDLAHARIAWTYFENNTHPETGLVNSADQYPSTTMWETGSYIVAVISADLLGLIDSDEAEERLGRVMDTLASIRLFDDILPNKAYNVQTGDLVDYSNKPVERGLGWSALDIARAVGTLSHAEQSYPSLAGKVAAVMDHWDLDQMVEDGQLIGGNMAEEGLRRDQEGRVGYGQYAAKAMMLRGFDMVRAYRAEDHLMVKEVEGQPIPVDDRLHRNVTPAFTVSEPYVFDGLEFGFDARSHRFATTIYKAQEARWRETGQLTAVSESHLDEAPYFVYSTIWGGGAPWAVMTFQGERLDSKRTVTVKTAFAWDALFGTDYTQELVSALAPLGDTDRGWPEGIYEADGSTNGSVTANTNAVVLASLAFRVHGPIARADQ</sequence>
<name>A0A4R3JB02_9RHOB</name>
<dbReference type="OrthoDB" id="9147113at2"/>
<dbReference type="RefSeq" id="WP_132244980.1">
    <property type="nucleotide sequence ID" value="NZ_SLZU01000007.1"/>
</dbReference>
<dbReference type="PROSITE" id="PS51257">
    <property type="entry name" value="PROKAR_LIPOPROTEIN"/>
    <property type="match status" value="1"/>
</dbReference>
<dbReference type="EMBL" id="SLZU01000007">
    <property type="protein sequence ID" value="TCS63189.1"/>
    <property type="molecule type" value="Genomic_DNA"/>
</dbReference>
<evidence type="ECO:0000259" key="1">
    <source>
        <dbReference type="Pfam" id="PF11329"/>
    </source>
</evidence>
<organism evidence="2 3">
    <name type="scientific">Primorskyibacter sedentarius</name>
    <dbReference type="NCBI Taxonomy" id="745311"/>
    <lineage>
        <taxon>Bacteria</taxon>
        <taxon>Pseudomonadati</taxon>
        <taxon>Pseudomonadota</taxon>
        <taxon>Alphaproteobacteria</taxon>
        <taxon>Rhodobacterales</taxon>
        <taxon>Roseobacteraceae</taxon>
        <taxon>Primorskyibacter</taxon>
    </lineage>
</organism>
<comment type="caution">
    <text evidence="2">The sequence shown here is derived from an EMBL/GenBank/DDBJ whole genome shotgun (WGS) entry which is preliminary data.</text>
</comment>
<dbReference type="Pfam" id="PF11329">
    <property type="entry name" value="DUF3131"/>
    <property type="match status" value="1"/>
</dbReference>
<dbReference type="Gene3D" id="1.50.10.140">
    <property type="match status" value="1"/>
</dbReference>
<accession>A0A4R3JB02</accession>
<dbReference type="Proteomes" id="UP000295696">
    <property type="component" value="Unassembled WGS sequence"/>
</dbReference>
<evidence type="ECO:0000313" key="3">
    <source>
        <dbReference type="Proteomes" id="UP000295696"/>
    </source>
</evidence>
<gene>
    <name evidence="2" type="ORF">EDD52_10720</name>
</gene>
<dbReference type="InterPro" id="IPR021478">
    <property type="entry name" value="DUF3131"/>
</dbReference>
<proteinExistence type="predicted"/>
<protein>
    <submittedName>
        <fullName evidence="2">Uncharacterized protein DUF3131</fullName>
    </submittedName>
</protein>
<reference evidence="2 3" key="1">
    <citation type="submission" date="2019-03" db="EMBL/GenBank/DDBJ databases">
        <title>Genomic Encyclopedia of Type Strains, Phase IV (KMG-IV): sequencing the most valuable type-strain genomes for metagenomic binning, comparative biology and taxonomic classification.</title>
        <authorList>
            <person name="Goeker M."/>
        </authorList>
    </citation>
    <scope>NUCLEOTIDE SEQUENCE [LARGE SCALE GENOMIC DNA]</scope>
    <source>
        <strain evidence="2 3">DSM 104836</strain>
    </source>
</reference>
<dbReference type="AlphaFoldDB" id="A0A4R3JB02"/>